<dbReference type="Gene3D" id="3.40.630.30">
    <property type="match status" value="1"/>
</dbReference>
<dbReference type="Pfam" id="PF13480">
    <property type="entry name" value="Acetyltransf_6"/>
    <property type="match status" value="1"/>
</dbReference>
<dbReference type="eggNOG" id="COG5653">
    <property type="taxonomic scope" value="Bacteria"/>
</dbReference>
<accession>D2R106</accession>
<name>D2R106_PIRSD</name>
<evidence type="ECO:0000259" key="1">
    <source>
        <dbReference type="Pfam" id="PF13480"/>
    </source>
</evidence>
<reference evidence="2 3" key="1">
    <citation type="journal article" date="2009" name="Stand. Genomic Sci.">
        <title>Complete genome sequence of Pirellula staleyi type strain (ATCC 27377).</title>
        <authorList>
            <person name="Clum A."/>
            <person name="Tindall B.J."/>
            <person name="Sikorski J."/>
            <person name="Ivanova N."/>
            <person name="Mavrommatis K."/>
            <person name="Lucas S."/>
            <person name="Glavina del Rio T."/>
            <person name="Nolan M."/>
            <person name="Chen F."/>
            <person name="Tice H."/>
            <person name="Pitluck S."/>
            <person name="Cheng J.F."/>
            <person name="Chertkov O."/>
            <person name="Brettin T."/>
            <person name="Han C."/>
            <person name="Detter J.C."/>
            <person name="Kuske C."/>
            <person name="Bruce D."/>
            <person name="Goodwin L."/>
            <person name="Ovchinikova G."/>
            <person name="Pati A."/>
            <person name="Mikhailova N."/>
            <person name="Chen A."/>
            <person name="Palaniappan K."/>
            <person name="Land M."/>
            <person name="Hauser L."/>
            <person name="Chang Y.J."/>
            <person name="Jeffries C.D."/>
            <person name="Chain P."/>
            <person name="Rohde M."/>
            <person name="Goker M."/>
            <person name="Bristow J."/>
            <person name="Eisen J.A."/>
            <person name="Markowitz V."/>
            <person name="Hugenholtz P."/>
            <person name="Kyrpides N.C."/>
            <person name="Klenk H.P."/>
            <person name="Lapidus A."/>
        </authorList>
    </citation>
    <scope>NUCLEOTIDE SEQUENCE [LARGE SCALE GENOMIC DNA]</scope>
    <source>
        <strain evidence="3">ATCC 27377 / DSM 6068 / ICPB 4128</strain>
    </source>
</reference>
<dbReference type="AlphaFoldDB" id="D2R106"/>
<protein>
    <submittedName>
        <fullName evidence="2">Cellulose biosynthetic (CelD)-like protein</fullName>
    </submittedName>
</protein>
<evidence type="ECO:0000313" key="2">
    <source>
        <dbReference type="EMBL" id="ADB18491.1"/>
    </source>
</evidence>
<dbReference type="InterPro" id="IPR038740">
    <property type="entry name" value="BioF2-like_GNAT_dom"/>
</dbReference>
<organism evidence="2 3">
    <name type="scientific">Pirellula staleyi (strain ATCC 27377 / DSM 6068 / ICPB 4128)</name>
    <name type="common">Pirella staleyi</name>
    <dbReference type="NCBI Taxonomy" id="530564"/>
    <lineage>
        <taxon>Bacteria</taxon>
        <taxon>Pseudomonadati</taxon>
        <taxon>Planctomycetota</taxon>
        <taxon>Planctomycetia</taxon>
        <taxon>Pirellulales</taxon>
        <taxon>Pirellulaceae</taxon>
        <taxon>Pirellula</taxon>
    </lineage>
</organism>
<dbReference type="STRING" id="530564.Psta_3836"/>
<dbReference type="Proteomes" id="UP000001887">
    <property type="component" value="Chromosome"/>
</dbReference>
<dbReference type="InterPro" id="IPR016181">
    <property type="entry name" value="Acyl_CoA_acyltransferase"/>
</dbReference>
<proteinExistence type="predicted"/>
<dbReference type="EMBL" id="CP001848">
    <property type="protein sequence ID" value="ADB18491.1"/>
    <property type="molecule type" value="Genomic_DNA"/>
</dbReference>
<evidence type="ECO:0000313" key="3">
    <source>
        <dbReference type="Proteomes" id="UP000001887"/>
    </source>
</evidence>
<feature type="domain" description="BioF2-like acetyltransferase" evidence="1">
    <location>
        <begin position="169"/>
        <end position="309"/>
    </location>
</feature>
<dbReference type="HOGENOM" id="CLU_058581_0_0_0"/>
<sequence length="369" mass="41334">MALDEVRNRTAMVQVILTIPDDLTTFAWQAWERWQSTQAELQSPYFTPEFTQAVSLVRDDVEIAQLFEAGELVGVLPFQRGAFNLGKPVGGKLSDYHGVIGTPGLALDPGQIVRDCFLGAWDFEHVPKSQISFVPHAKCEGESPQLWLHEGFEHYCRDRKASGSDVVAKTWQKARKLERERGAVTLTVHDPSAEIFDLLVEWKRAQFARTGIGDVLASDWTIQLLKNLLASDSTALRGVMTVLRVDEKPVAICYSLRSRGVLHGWFTAYDRDFGAYSPGLILFLKLAEVAEREGITLIDLGKGDERYKQSLASSSCSMMEGSVTTNCLGVWLRARWRSTRTWLDQSAMKSMGGLPEKIVAPLRKWILND</sequence>
<gene>
    <name evidence="2" type="ordered locus">Psta_3836</name>
</gene>
<dbReference type="SUPFAM" id="SSF55729">
    <property type="entry name" value="Acyl-CoA N-acyltransferases (Nat)"/>
    <property type="match status" value="1"/>
</dbReference>
<keyword evidence="3" id="KW-1185">Reference proteome</keyword>
<dbReference type="KEGG" id="psl:Psta_3836"/>